<gene>
    <name evidence="12" type="ORF">HORIV_33260</name>
</gene>
<evidence type="ECO:0000256" key="8">
    <source>
        <dbReference type="ARBA" id="ARBA00031625"/>
    </source>
</evidence>
<proteinExistence type="inferred from homology"/>
<evidence type="ECO:0000313" key="12">
    <source>
        <dbReference type="EMBL" id="BBI50905.1"/>
    </source>
</evidence>
<feature type="transmembrane region" description="Helical" evidence="10">
    <location>
        <begin position="77"/>
        <end position="105"/>
    </location>
</feature>
<keyword evidence="13" id="KW-1185">Reference proteome</keyword>
<dbReference type="EC" id="7.1.1.9" evidence="3"/>
<evidence type="ECO:0000256" key="7">
    <source>
        <dbReference type="ARBA" id="ARBA00023136"/>
    </source>
</evidence>
<accession>A0ABN5WVN3</accession>
<dbReference type="Pfam" id="PF00510">
    <property type="entry name" value="COX3"/>
    <property type="match status" value="1"/>
</dbReference>
<keyword evidence="7 10" id="KW-0472">Membrane</keyword>
<dbReference type="InterPro" id="IPR035973">
    <property type="entry name" value="Cyt_c_oxidase_su3-like_sf"/>
</dbReference>
<dbReference type="Gene3D" id="1.20.120.80">
    <property type="entry name" value="Cytochrome c oxidase, subunit III, four-helix bundle"/>
    <property type="match status" value="1"/>
</dbReference>
<dbReference type="InterPro" id="IPR024791">
    <property type="entry name" value="Cyt_c/ubiquinol_Oxase_su3"/>
</dbReference>
<organism evidence="12 13">
    <name type="scientific">Vreelandella olivaria</name>
    <dbReference type="NCBI Taxonomy" id="390919"/>
    <lineage>
        <taxon>Bacteria</taxon>
        <taxon>Pseudomonadati</taxon>
        <taxon>Pseudomonadota</taxon>
        <taxon>Gammaproteobacteria</taxon>
        <taxon>Oceanospirillales</taxon>
        <taxon>Halomonadaceae</taxon>
        <taxon>Vreelandella</taxon>
    </lineage>
</organism>
<reference evidence="13" key="1">
    <citation type="journal article" date="2019" name="Microbiol. Resour. Announc.">
        <title>Complete Genome Sequence of Halomonas olivaria, a Moderately Halophilic Bacterium Isolated from Olive Processing Effluents, Obtained by Nanopore Sequencing.</title>
        <authorList>
            <person name="Nagata S."/>
            <person name="Ii K.M."/>
            <person name="Tsukimi T."/>
            <person name="Miura M.C."/>
            <person name="Galipon J."/>
            <person name="Arakawa K."/>
        </authorList>
    </citation>
    <scope>NUCLEOTIDE SEQUENCE [LARGE SCALE GENOMIC DNA]</scope>
    <source>
        <strain evidence="13">TYRC17</strain>
    </source>
</reference>
<dbReference type="EMBL" id="AP019416">
    <property type="protein sequence ID" value="BBI50905.1"/>
    <property type="molecule type" value="Genomic_DNA"/>
</dbReference>
<evidence type="ECO:0000256" key="4">
    <source>
        <dbReference type="ARBA" id="ARBA00022692"/>
    </source>
</evidence>
<evidence type="ECO:0000256" key="1">
    <source>
        <dbReference type="ARBA" id="ARBA00004141"/>
    </source>
</evidence>
<feature type="transmembrane region" description="Helical" evidence="10">
    <location>
        <begin position="12"/>
        <end position="31"/>
    </location>
</feature>
<keyword evidence="5" id="KW-1278">Translocase</keyword>
<comment type="subcellular location">
    <subcellularLocation>
        <location evidence="9">Cell membrane</location>
        <topology evidence="9">Multi-pass membrane protein</topology>
    </subcellularLocation>
    <subcellularLocation>
        <location evidence="1">Membrane</location>
        <topology evidence="1">Multi-pass membrane protein</topology>
    </subcellularLocation>
</comment>
<comment type="similarity">
    <text evidence="2 9">Belongs to the cytochrome c oxidase subunit 3 family.</text>
</comment>
<feature type="domain" description="Heme-copper oxidase subunit III family profile" evidence="11">
    <location>
        <begin position="2"/>
        <end position="109"/>
    </location>
</feature>
<evidence type="ECO:0000313" key="13">
    <source>
        <dbReference type="Proteomes" id="UP000289555"/>
    </source>
</evidence>
<dbReference type="Gene3D" id="1.10.287.70">
    <property type="match status" value="1"/>
</dbReference>
<dbReference type="InterPro" id="IPR013833">
    <property type="entry name" value="Cyt_c_oxidase_su3_a-hlx"/>
</dbReference>
<evidence type="ECO:0000256" key="5">
    <source>
        <dbReference type="ARBA" id="ARBA00022967"/>
    </source>
</evidence>
<evidence type="ECO:0000256" key="9">
    <source>
        <dbReference type="RuleBase" id="RU003376"/>
    </source>
</evidence>
<dbReference type="Proteomes" id="UP000289555">
    <property type="component" value="Chromosome"/>
</dbReference>
<dbReference type="PANTHER" id="PTHR11403">
    <property type="entry name" value="CYTOCHROME C OXIDASE SUBUNIT III"/>
    <property type="match status" value="1"/>
</dbReference>
<evidence type="ECO:0000256" key="3">
    <source>
        <dbReference type="ARBA" id="ARBA00012949"/>
    </source>
</evidence>
<keyword evidence="4 9" id="KW-0812">Transmembrane</keyword>
<dbReference type="PROSITE" id="PS50253">
    <property type="entry name" value="COX3"/>
    <property type="match status" value="1"/>
</dbReference>
<protein>
    <recommendedName>
        <fullName evidence="3">cytochrome-c oxidase</fullName>
        <ecNumber evidence="3">7.1.1.9</ecNumber>
    </recommendedName>
    <alternativeName>
        <fullName evidence="8">Cytochrome c oxidase polypeptide III</fullName>
    </alternativeName>
</protein>
<evidence type="ECO:0000256" key="6">
    <source>
        <dbReference type="ARBA" id="ARBA00022989"/>
    </source>
</evidence>
<dbReference type="SUPFAM" id="SSF81452">
    <property type="entry name" value="Cytochrome c oxidase subunit III-like"/>
    <property type="match status" value="1"/>
</dbReference>
<evidence type="ECO:0000259" key="11">
    <source>
        <dbReference type="PROSITE" id="PS50253"/>
    </source>
</evidence>
<dbReference type="InterPro" id="IPR000298">
    <property type="entry name" value="Cyt_c_oxidase-like_su3"/>
</dbReference>
<evidence type="ECO:0000256" key="10">
    <source>
        <dbReference type="SAM" id="Phobius"/>
    </source>
</evidence>
<feature type="transmembrane region" description="Helical" evidence="10">
    <location>
        <begin position="38"/>
        <end position="57"/>
    </location>
</feature>
<dbReference type="PANTHER" id="PTHR11403:SF7">
    <property type="entry name" value="CYTOCHROME C OXIDASE SUBUNIT 3"/>
    <property type="match status" value="1"/>
</dbReference>
<evidence type="ECO:0000256" key="2">
    <source>
        <dbReference type="ARBA" id="ARBA00010581"/>
    </source>
</evidence>
<keyword evidence="6 10" id="KW-1133">Transmembrane helix</keyword>
<name>A0ABN5WVN3_9GAMM</name>
<sequence length="109" mass="11963">MSSGSYYVPASSRWPVLGSVALGAMMVGTGIKLVYDTGLPLVLIGVVGVIAVMALWFRDVISESRGGLYDAQMDRSFRWGMGWFIFSEVMFFAAFLARCFTYVCLLSHG</sequence>